<accession>A0A1D2QNI1</accession>
<proteinExistence type="predicted"/>
<gene>
    <name evidence="1" type="ORF">AB835_10445</name>
</gene>
<dbReference type="AlphaFoldDB" id="A0A1D2QNI1"/>
<evidence type="ECO:0008006" key="3">
    <source>
        <dbReference type="Google" id="ProtNLM"/>
    </source>
</evidence>
<sequence length="384" mass="42793">MLWCAFMVNAMAQEQENETAAIYLGPFDIVPTIGLNVSKDDNIFSQTNGNETSSTLTLIKPAISGVASDGVVQYRFNYEIEDGSYSDIHNNDYTDHTIDLGFDWRADIRHLLELSTTFERGHDSRSPDSVTGIGLSELNEYEDRGVGARYTFGAEGSKGRIVIDYQNQRLHYTTNVDATQVLDSDSETIGASLLIAVGAVTRAVFQVTNVDTEFNNNALRNRQDRSFLVGAEWDVNGLMKGALKLGRTDNDLLNTTGDTSQSIGEGSVEWTPYEYSTFTLTASDRTENPSNNVGSFVKRRETGLAWLHDWSDAFYTQLSFSQSRDAFAGVNRNDDTNTLQFGINYTVRRWLNLGVAFSVEEKRSSDSTVEFDRNMATFFLSANL</sequence>
<evidence type="ECO:0000313" key="1">
    <source>
        <dbReference type="EMBL" id="ODS23132.1"/>
    </source>
</evidence>
<dbReference type="InterPro" id="IPR018759">
    <property type="entry name" value="BBP2_2"/>
</dbReference>
<reference evidence="1 2" key="1">
    <citation type="journal article" date="2016" name="Appl. Environ. Microbiol.">
        <title>Lack of Overt Genome Reduction in the Bryostatin-Producing Bryozoan Symbiont "Candidatus Endobugula sertula".</title>
        <authorList>
            <person name="Miller I.J."/>
            <person name="Vanee N."/>
            <person name="Fong S.S."/>
            <person name="Lim-Fong G.E."/>
            <person name="Kwan J.C."/>
        </authorList>
    </citation>
    <scope>NUCLEOTIDE SEQUENCE [LARGE SCALE GENOMIC DNA]</scope>
    <source>
        <strain evidence="1">AB1-4</strain>
    </source>
</reference>
<dbReference type="Proteomes" id="UP000242502">
    <property type="component" value="Unassembled WGS sequence"/>
</dbReference>
<dbReference type="STRING" id="62101.AB835_10445"/>
<dbReference type="EMBL" id="MDLC01000038">
    <property type="protein sequence ID" value="ODS23132.1"/>
    <property type="molecule type" value="Genomic_DNA"/>
</dbReference>
<dbReference type="Pfam" id="PF10082">
    <property type="entry name" value="BBP2_2"/>
    <property type="match status" value="1"/>
</dbReference>
<comment type="caution">
    <text evidence="1">The sequence shown here is derived from an EMBL/GenBank/DDBJ whole genome shotgun (WGS) entry which is preliminary data.</text>
</comment>
<name>A0A1D2QNI1_9GAMM</name>
<protein>
    <recommendedName>
        <fullName evidence="3">Outer membrane beta-barrel protein</fullName>
    </recommendedName>
</protein>
<evidence type="ECO:0000313" key="2">
    <source>
        <dbReference type="Proteomes" id="UP000242502"/>
    </source>
</evidence>
<organism evidence="1 2">
    <name type="scientific">Candidatus Endobugula sertula</name>
    <name type="common">Bugula neritina bacterial symbiont</name>
    <dbReference type="NCBI Taxonomy" id="62101"/>
    <lineage>
        <taxon>Bacteria</taxon>
        <taxon>Pseudomonadati</taxon>
        <taxon>Pseudomonadota</taxon>
        <taxon>Gammaproteobacteria</taxon>
        <taxon>Cellvibrionales</taxon>
        <taxon>Cellvibrionaceae</taxon>
        <taxon>Candidatus Endobugula</taxon>
    </lineage>
</organism>